<dbReference type="InterPro" id="IPR002178">
    <property type="entry name" value="PTS_EIIA_type-2_dom"/>
</dbReference>
<gene>
    <name evidence="2" type="ORF">EDX97_00225</name>
</gene>
<proteinExistence type="predicted"/>
<keyword evidence="3" id="KW-1185">Reference proteome</keyword>
<dbReference type="RefSeq" id="WP_128520000.1">
    <property type="nucleotide sequence ID" value="NZ_RJQC01000001.1"/>
</dbReference>
<reference evidence="2 3" key="1">
    <citation type="submission" date="2018-11" db="EMBL/GenBank/DDBJ databases">
        <title>Clostridium sp. nov., a member of the family Erysipelotrichaceae isolated from pig faeces.</title>
        <authorList>
            <person name="Chang Y.-H."/>
        </authorList>
    </citation>
    <scope>NUCLEOTIDE SEQUENCE [LARGE SCALE GENOMIC DNA]</scope>
    <source>
        <strain evidence="2 3">YH-panp20</strain>
    </source>
</reference>
<dbReference type="Pfam" id="PF00359">
    <property type="entry name" value="PTS_EIIA_2"/>
    <property type="match status" value="1"/>
</dbReference>
<dbReference type="Gene3D" id="3.40.930.10">
    <property type="entry name" value="Mannitol-specific EII, Chain A"/>
    <property type="match status" value="1"/>
</dbReference>
<dbReference type="AlphaFoldDB" id="A0A3N0I387"/>
<evidence type="ECO:0000259" key="1">
    <source>
        <dbReference type="PROSITE" id="PS51094"/>
    </source>
</evidence>
<name>A0A3N0I387_9FIRM</name>
<comment type="caution">
    <text evidence="2">The sequence shown here is derived from an EMBL/GenBank/DDBJ whole genome shotgun (WGS) entry which is preliminary data.</text>
</comment>
<feature type="domain" description="PTS EIIA type-2" evidence="1">
    <location>
        <begin position="1"/>
        <end position="69"/>
    </location>
</feature>
<dbReference type="InterPro" id="IPR016152">
    <property type="entry name" value="PTrfase/Anion_transptr"/>
</dbReference>
<dbReference type="PROSITE" id="PS51094">
    <property type="entry name" value="PTS_EIIA_TYPE_2"/>
    <property type="match status" value="1"/>
</dbReference>
<dbReference type="SUPFAM" id="SSF55804">
    <property type="entry name" value="Phoshotransferase/anion transport protein"/>
    <property type="match status" value="1"/>
</dbReference>
<evidence type="ECO:0000313" key="2">
    <source>
        <dbReference type="EMBL" id="RNM31036.1"/>
    </source>
</evidence>
<sequence length="69" mass="7862">MESVLQREKLSSAGFFGTFTIPHAMELNVKRTMCSVLLSPKGILWDDEKVYIVLMIAVQKRSKRIHGII</sequence>
<dbReference type="EMBL" id="RJQC01000001">
    <property type="protein sequence ID" value="RNM31036.1"/>
    <property type="molecule type" value="Genomic_DNA"/>
</dbReference>
<organism evidence="2 3">
    <name type="scientific">Absicoccus porci</name>
    <dbReference type="NCBI Taxonomy" id="2486576"/>
    <lineage>
        <taxon>Bacteria</taxon>
        <taxon>Bacillati</taxon>
        <taxon>Bacillota</taxon>
        <taxon>Erysipelotrichia</taxon>
        <taxon>Erysipelotrichales</taxon>
        <taxon>Erysipelotrichaceae</taxon>
        <taxon>Absicoccus</taxon>
    </lineage>
</organism>
<accession>A0A3N0I387</accession>
<dbReference type="Proteomes" id="UP000276568">
    <property type="component" value="Unassembled WGS sequence"/>
</dbReference>
<evidence type="ECO:0000313" key="3">
    <source>
        <dbReference type="Proteomes" id="UP000276568"/>
    </source>
</evidence>
<protein>
    <recommendedName>
        <fullName evidence="1">PTS EIIA type-2 domain-containing protein</fullName>
    </recommendedName>
</protein>
<dbReference type="OrthoDB" id="3175596at2"/>